<name>A0A9N8DH39_9STRA</name>
<comment type="caution">
    <text evidence="2">The sequence shown here is derived from an EMBL/GenBank/DDBJ whole genome shotgun (WGS) entry which is preliminary data.</text>
</comment>
<reference evidence="2" key="1">
    <citation type="submission" date="2020-06" db="EMBL/GenBank/DDBJ databases">
        <authorList>
            <consortium name="Plant Systems Biology data submission"/>
        </authorList>
    </citation>
    <scope>NUCLEOTIDE SEQUENCE</scope>
    <source>
        <strain evidence="2">D6</strain>
    </source>
</reference>
<dbReference type="AlphaFoldDB" id="A0A9N8DH39"/>
<evidence type="ECO:0000313" key="3">
    <source>
        <dbReference type="Proteomes" id="UP001153069"/>
    </source>
</evidence>
<evidence type="ECO:0000313" key="2">
    <source>
        <dbReference type="EMBL" id="CAB9500521.1"/>
    </source>
</evidence>
<keyword evidence="1" id="KW-0732">Signal</keyword>
<accession>A0A9N8DH39</accession>
<feature type="chain" id="PRO_5040208092" evidence="1">
    <location>
        <begin position="25"/>
        <end position="289"/>
    </location>
</feature>
<dbReference type="EMBL" id="CAICTM010000084">
    <property type="protein sequence ID" value="CAB9500521.1"/>
    <property type="molecule type" value="Genomic_DNA"/>
</dbReference>
<organism evidence="2 3">
    <name type="scientific">Seminavis robusta</name>
    <dbReference type="NCBI Taxonomy" id="568900"/>
    <lineage>
        <taxon>Eukaryota</taxon>
        <taxon>Sar</taxon>
        <taxon>Stramenopiles</taxon>
        <taxon>Ochrophyta</taxon>
        <taxon>Bacillariophyta</taxon>
        <taxon>Bacillariophyceae</taxon>
        <taxon>Bacillariophycidae</taxon>
        <taxon>Naviculales</taxon>
        <taxon>Naviculaceae</taxon>
        <taxon>Seminavis</taxon>
    </lineage>
</organism>
<proteinExistence type="predicted"/>
<gene>
    <name evidence="2" type="ORF">SEMRO_85_G045420.1</name>
</gene>
<sequence length="289" mass="31767">MKTKTKQSFIVLSLWVALIISSSALLVEGFHFSELKSHARQNYHAVKLSSSSFLEGPSNATTTASDASATSNSKTNRKVFTNQDYVEPIRIVTPIRSTGKRELATTTNSLPGGHCWLEMAHNMRQSSMASTTSTDLFNAKTSRLLQEASDSIEDIGLAWLQGDWEAVTYAALDASQRMELAATSLNNNKHHQDNALQRALAGVGVELYELSSTNQKPKAVTLQGLSLRLYQASKAAAAAENSNNRQQSVTHLEQASQAARSLAKLHGARAVLLPRRFQLWWHTRTAEKE</sequence>
<feature type="signal peptide" evidence="1">
    <location>
        <begin position="1"/>
        <end position="24"/>
    </location>
</feature>
<keyword evidence="3" id="KW-1185">Reference proteome</keyword>
<protein>
    <submittedName>
        <fullName evidence="2">Uncharacterized protein</fullName>
    </submittedName>
</protein>
<evidence type="ECO:0000256" key="1">
    <source>
        <dbReference type="SAM" id="SignalP"/>
    </source>
</evidence>
<dbReference type="Proteomes" id="UP001153069">
    <property type="component" value="Unassembled WGS sequence"/>
</dbReference>